<reference evidence="1 2" key="1">
    <citation type="submission" date="2023-10" db="EMBL/GenBank/DDBJ databases">
        <title>Genome sequencing of the isolated polysaccharide-producing bacterium Kosakonia sacchari KS2022.</title>
        <authorList>
            <person name="Yi X."/>
        </authorList>
    </citation>
    <scope>NUCLEOTIDE SEQUENCE [LARGE SCALE GENOMIC DNA]</scope>
    <source>
        <strain evidence="1 2">KS2022</strain>
    </source>
</reference>
<evidence type="ECO:0000313" key="1">
    <source>
        <dbReference type="EMBL" id="WOZ78268.1"/>
    </source>
</evidence>
<protein>
    <submittedName>
        <fullName evidence="1">Uncharacterized protein</fullName>
    </submittedName>
</protein>
<evidence type="ECO:0000313" key="2">
    <source>
        <dbReference type="Proteomes" id="UP001302368"/>
    </source>
</evidence>
<organism evidence="1 2">
    <name type="scientific">Kosakonia sacchari</name>
    <dbReference type="NCBI Taxonomy" id="1158459"/>
    <lineage>
        <taxon>Bacteria</taxon>
        <taxon>Pseudomonadati</taxon>
        <taxon>Pseudomonadota</taxon>
        <taxon>Gammaproteobacteria</taxon>
        <taxon>Enterobacterales</taxon>
        <taxon>Enterobacteriaceae</taxon>
        <taxon>Kosakonia</taxon>
    </lineage>
</organism>
<dbReference type="Proteomes" id="UP001302368">
    <property type="component" value="Chromosome"/>
</dbReference>
<gene>
    <name evidence="1" type="ORF">Q8Y70_04150</name>
</gene>
<name>A0ABZ0MRY9_9ENTR</name>
<keyword evidence="2" id="KW-1185">Reference proteome</keyword>
<proteinExistence type="predicted"/>
<dbReference type="EMBL" id="CP137744">
    <property type="protein sequence ID" value="WOZ78268.1"/>
    <property type="molecule type" value="Genomic_DNA"/>
</dbReference>
<dbReference type="RefSeq" id="WP_305735095.1">
    <property type="nucleotide sequence ID" value="NZ_CP137744.1"/>
</dbReference>
<sequence length="125" mass="13901">MNTQSFGQDLPLPPDPQAAQNIPIPPFVETIAVRLSWASSVAESEAYRLLAAPYYHGAVTTENREQLLARFPFMAELDAPAPIADYTIMLVSLWLAIEEMYHRGKLLPDEIMQGLMAKTTTTHDA</sequence>
<accession>A0ABZ0MRY9</accession>